<proteinExistence type="predicted"/>
<dbReference type="AlphaFoldDB" id="A0A4C1TAI9"/>
<dbReference type="EMBL" id="BGZK01009216">
    <property type="protein sequence ID" value="GBP11472.1"/>
    <property type="molecule type" value="Genomic_DNA"/>
</dbReference>
<protein>
    <submittedName>
        <fullName evidence="1">Uncharacterized protein</fullName>
    </submittedName>
</protein>
<evidence type="ECO:0000313" key="1">
    <source>
        <dbReference type="EMBL" id="GBP11472.1"/>
    </source>
</evidence>
<keyword evidence="2" id="KW-1185">Reference proteome</keyword>
<reference evidence="1 2" key="1">
    <citation type="journal article" date="2019" name="Commun. Biol.">
        <title>The bagworm genome reveals a unique fibroin gene that provides high tensile strength.</title>
        <authorList>
            <person name="Kono N."/>
            <person name="Nakamura H."/>
            <person name="Ohtoshi R."/>
            <person name="Tomita M."/>
            <person name="Numata K."/>
            <person name="Arakawa K."/>
        </authorList>
    </citation>
    <scope>NUCLEOTIDE SEQUENCE [LARGE SCALE GENOMIC DNA]</scope>
</reference>
<sequence length="80" mass="8891">MPTKRHIQSRHVNWDSLQLGLKGTKINQASGKIRSATGVEVTIPGRGPPLKVHLKDNAIPKFARAREAPLALREAYARRD</sequence>
<name>A0A4C1TAI9_EUMVA</name>
<gene>
    <name evidence="1" type="ORF">EVAR_73155_1</name>
</gene>
<comment type="caution">
    <text evidence="1">The sequence shown here is derived from an EMBL/GenBank/DDBJ whole genome shotgun (WGS) entry which is preliminary data.</text>
</comment>
<accession>A0A4C1TAI9</accession>
<dbReference type="Proteomes" id="UP000299102">
    <property type="component" value="Unassembled WGS sequence"/>
</dbReference>
<evidence type="ECO:0000313" key="2">
    <source>
        <dbReference type="Proteomes" id="UP000299102"/>
    </source>
</evidence>
<organism evidence="1 2">
    <name type="scientific">Eumeta variegata</name>
    <name type="common">Bagworm moth</name>
    <name type="synonym">Eumeta japonica</name>
    <dbReference type="NCBI Taxonomy" id="151549"/>
    <lineage>
        <taxon>Eukaryota</taxon>
        <taxon>Metazoa</taxon>
        <taxon>Ecdysozoa</taxon>
        <taxon>Arthropoda</taxon>
        <taxon>Hexapoda</taxon>
        <taxon>Insecta</taxon>
        <taxon>Pterygota</taxon>
        <taxon>Neoptera</taxon>
        <taxon>Endopterygota</taxon>
        <taxon>Lepidoptera</taxon>
        <taxon>Glossata</taxon>
        <taxon>Ditrysia</taxon>
        <taxon>Tineoidea</taxon>
        <taxon>Psychidae</taxon>
        <taxon>Oiketicinae</taxon>
        <taxon>Eumeta</taxon>
    </lineage>
</organism>